<proteinExistence type="predicted"/>
<sequence>MAESRNILQQTSPGYSNFRPEFIKSDFDQSVWAKGYEVLLEKALRCPCHGEEAALPDCQNCFGTGYFYVNPIKTKALITGINQTTQYKNWSSELLGTYAVTVMDVDKANLSYYDRVTFLTEYSYFSENLKIRENDGVYFVFTTYKIQELLALYSFEASDKKLKKTTNSRINKDNPYCLILDIDEIPENGYISVYYKHFVEGHTIDLPHFIRSSWNTDKVSGQQKKIQLPIQAIVRLTHLIAADKPNFDGSGVIINENV</sequence>
<reference evidence="1" key="1">
    <citation type="journal article" date="2021" name="Proc. Natl. Acad. Sci. U.S.A.">
        <title>A Catalog of Tens of Thousands of Viruses from Human Metagenomes Reveals Hidden Associations with Chronic Diseases.</title>
        <authorList>
            <person name="Tisza M.J."/>
            <person name="Buck C.B."/>
        </authorList>
    </citation>
    <scope>NUCLEOTIDE SEQUENCE</scope>
    <source>
        <strain evidence="1">Ct3r22</strain>
    </source>
</reference>
<evidence type="ECO:0000313" key="1">
    <source>
        <dbReference type="EMBL" id="DAG00459.1"/>
    </source>
</evidence>
<protein>
    <submittedName>
        <fullName evidence="1">Antitermination protein</fullName>
    </submittedName>
</protein>
<name>A0A8S5V1G6_9CAUD</name>
<dbReference type="EMBL" id="BK016180">
    <property type="protein sequence ID" value="DAG00459.1"/>
    <property type="molecule type" value="Genomic_DNA"/>
</dbReference>
<organism evidence="1">
    <name type="scientific">Siphoviridae sp. ct3r22</name>
    <dbReference type="NCBI Taxonomy" id="2825325"/>
    <lineage>
        <taxon>Viruses</taxon>
        <taxon>Duplodnaviria</taxon>
        <taxon>Heunggongvirae</taxon>
        <taxon>Uroviricota</taxon>
        <taxon>Caudoviricetes</taxon>
    </lineage>
</organism>
<accession>A0A8S5V1G6</accession>